<dbReference type="Gene3D" id="3.10.450.200">
    <property type="match status" value="1"/>
</dbReference>
<dbReference type="HOGENOM" id="CLU_1332260_0_0_1"/>
<dbReference type="InterPro" id="IPR024440">
    <property type="entry name" value="ColicinD_C"/>
</dbReference>
<dbReference type="OMA" id="AHGTERY"/>
<dbReference type="Proteomes" id="UP000006702">
    <property type="component" value="Unassembled WGS sequence"/>
</dbReference>
<protein>
    <recommendedName>
        <fullName evidence="1">Colicin D C-terminal domain-containing protein</fullName>
    </recommendedName>
</protein>
<dbReference type="RefSeq" id="XP_001259197.1">
    <property type="nucleotide sequence ID" value="XM_001259196.1"/>
</dbReference>
<evidence type="ECO:0000259" key="1">
    <source>
        <dbReference type="Pfam" id="PF11429"/>
    </source>
</evidence>
<dbReference type="Pfam" id="PF11429">
    <property type="entry name" value="Colicin_D"/>
    <property type="match status" value="1"/>
</dbReference>
<evidence type="ECO:0000313" key="2">
    <source>
        <dbReference type="EMBL" id="EAW17300.1"/>
    </source>
</evidence>
<dbReference type="GeneID" id="4585936"/>
<organism evidence="2 3">
    <name type="scientific">Neosartorya fischeri (strain ATCC 1020 / DSM 3700 / CBS 544.65 / FGSC A1164 / JCM 1740 / NRRL 181 / WB 181)</name>
    <name type="common">Aspergillus fischerianus</name>
    <dbReference type="NCBI Taxonomy" id="331117"/>
    <lineage>
        <taxon>Eukaryota</taxon>
        <taxon>Fungi</taxon>
        <taxon>Dikarya</taxon>
        <taxon>Ascomycota</taxon>
        <taxon>Pezizomycotina</taxon>
        <taxon>Eurotiomycetes</taxon>
        <taxon>Eurotiomycetidae</taxon>
        <taxon>Eurotiales</taxon>
        <taxon>Aspergillaceae</taxon>
        <taxon>Aspergillus</taxon>
        <taxon>Aspergillus subgen. Fumigati</taxon>
    </lineage>
</organism>
<dbReference type="AlphaFoldDB" id="A1DD43"/>
<gene>
    <name evidence="2" type="ORF">NFIA_072140</name>
</gene>
<name>A1DD43_NEOFI</name>
<reference evidence="3" key="1">
    <citation type="journal article" date="2008" name="PLoS Genet.">
        <title>Genomic islands in the pathogenic filamentous fungus Aspergillus fumigatus.</title>
        <authorList>
            <person name="Fedorova N.D."/>
            <person name="Khaldi N."/>
            <person name="Joardar V.S."/>
            <person name="Maiti R."/>
            <person name="Amedeo P."/>
            <person name="Anderson M.J."/>
            <person name="Crabtree J."/>
            <person name="Silva J.C."/>
            <person name="Badger J.H."/>
            <person name="Albarraq A."/>
            <person name="Angiuoli S."/>
            <person name="Bussey H."/>
            <person name="Bowyer P."/>
            <person name="Cotty P.J."/>
            <person name="Dyer P.S."/>
            <person name="Egan A."/>
            <person name="Galens K."/>
            <person name="Fraser-Liggett C.M."/>
            <person name="Haas B.J."/>
            <person name="Inman J.M."/>
            <person name="Kent R."/>
            <person name="Lemieux S."/>
            <person name="Malavazi I."/>
            <person name="Orvis J."/>
            <person name="Roemer T."/>
            <person name="Ronning C.M."/>
            <person name="Sundaram J.P."/>
            <person name="Sutton G."/>
            <person name="Turner G."/>
            <person name="Venter J.C."/>
            <person name="White O.R."/>
            <person name="Whitty B.R."/>
            <person name="Youngman P."/>
            <person name="Wolfe K.H."/>
            <person name="Goldman G.H."/>
            <person name="Wortman J.R."/>
            <person name="Jiang B."/>
            <person name="Denning D.W."/>
            <person name="Nierman W.C."/>
        </authorList>
    </citation>
    <scope>NUCLEOTIDE SEQUENCE [LARGE SCALE GENOMIC DNA]</scope>
    <source>
        <strain evidence="3">ATCC 1020 / DSM 3700 / CBS 544.65 / FGSC A1164 / JCM 1740 / NRRL 181 / WB 181</strain>
    </source>
</reference>
<accession>A1DD43</accession>
<dbReference type="EMBL" id="DS027696">
    <property type="protein sequence ID" value="EAW17300.1"/>
    <property type="molecule type" value="Genomic_DNA"/>
</dbReference>
<dbReference type="KEGG" id="nfi:NFIA_072140"/>
<keyword evidence="3" id="KW-1185">Reference proteome</keyword>
<dbReference type="InterPro" id="IPR038233">
    <property type="entry name" value="Colicin_D/E5_nuclease"/>
</dbReference>
<feature type="domain" description="Colicin D C-terminal" evidence="1">
    <location>
        <begin position="14"/>
        <end position="100"/>
    </location>
</feature>
<dbReference type="OrthoDB" id="2346685at2759"/>
<dbReference type="VEuPathDB" id="FungiDB:NFIA_072140"/>
<dbReference type="InterPro" id="IPR037178">
    <property type="entry name" value="ColicinD_C_sf"/>
</dbReference>
<proteinExistence type="predicted"/>
<dbReference type="eggNOG" id="ENOG502S85A">
    <property type="taxonomic scope" value="Eukaryota"/>
</dbReference>
<sequence>MAFDPSKVEYPEPNLKHMFSRHKGDWGFKDKNWNNQTKVEFEDTIKKFIAVTPKVYAGTYRKGDAWLVVNLTTHQCAIVHRDASYAIWSGWILSDAQFVYATTPPYALGGGALTVFGDILESIIQTGSHNELDELTNKFFETYKAHGTERYDEASEKTLSNFFAALDNYIPPNMAAVISPQASHIHSLDEVTTRANRTLAVLEKNS</sequence>
<dbReference type="GO" id="GO:0004540">
    <property type="term" value="F:RNA nuclease activity"/>
    <property type="evidence" value="ECO:0007669"/>
    <property type="project" value="InterPro"/>
</dbReference>
<dbReference type="SUPFAM" id="SSF102824">
    <property type="entry name" value="Colicin D/E5 nuclease domain"/>
    <property type="match status" value="1"/>
</dbReference>
<evidence type="ECO:0000313" key="3">
    <source>
        <dbReference type="Proteomes" id="UP000006702"/>
    </source>
</evidence>